<proteinExistence type="predicted"/>
<reference evidence="2" key="1">
    <citation type="journal article" date="2017" name="Nature">
        <title>The sunflower genome provides insights into oil metabolism, flowering and Asterid evolution.</title>
        <authorList>
            <person name="Badouin H."/>
            <person name="Gouzy J."/>
            <person name="Grassa C.J."/>
            <person name="Murat F."/>
            <person name="Staton S.E."/>
            <person name="Cottret L."/>
            <person name="Lelandais-Briere C."/>
            <person name="Owens G.L."/>
            <person name="Carrere S."/>
            <person name="Mayjonade B."/>
            <person name="Legrand L."/>
            <person name="Gill N."/>
            <person name="Kane N.C."/>
            <person name="Bowers J.E."/>
            <person name="Hubner S."/>
            <person name="Bellec A."/>
            <person name="Berard A."/>
            <person name="Berges H."/>
            <person name="Blanchet N."/>
            <person name="Boniface M.C."/>
            <person name="Brunel D."/>
            <person name="Catrice O."/>
            <person name="Chaidir N."/>
            <person name="Claudel C."/>
            <person name="Donnadieu C."/>
            <person name="Faraut T."/>
            <person name="Fievet G."/>
            <person name="Helmstetter N."/>
            <person name="King M."/>
            <person name="Knapp S.J."/>
            <person name="Lai Z."/>
            <person name="Le Paslier M.C."/>
            <person name="Lippi Y."/>
            <person name="Lorenzon L."/>
            <person name="Mandel J.R."/>
            <person name="Marage G."/>
            <person name="Marchand G."/>
            <person name="Marquand E."/>
            <person name="Bret-Mestries E."/>
            <person name="Morien E."/>
            <person name="Nambeesan S."/>
            <person name="Nguyen T."/>
            <person name="Pegot-Espagnet P."/>
            <person name="Pouilly N."/>
            <person name="Raftis F."/>
            <person name="Sallet E."/>
            <person name="Schiex T."/>
            <person name="Thomas J."/>
            <person name="Vandecasteele C."/>
            <person name="Vares D."/>
            <person name="Vear F."/>
            <person name="Vautrin S."/>
            <person name="Crespi M."/>
            <person name="Mangin B."/>
            <person name="Burke J.M."/>
            <person name="Salse J."/>
            <person name="Munos S."/>
            <person name="Vincourt P."/>
            <person name="Rieseberg L.H."/>
            <person name="Langlade N.B."/>
        </authorList>
    </citation>
    <scope>NUCLEOTIDE SEQUENCE [LARGE SCALE GENOMIC DNA]</scope>
    <source>
        <strain evidence="2">cv. SF193</strain>
    </source>
</reference>
<sequence>MLAISKPISGLANFRSDLSKPTSQQICSVVSDIREEMGLGCSSRFIRTEVAHQVFDEMPKPIKNERKHEGSRVNKSLTRNDDSEYYDCFNKIINQLQLPEVYSLSCFIEGLKEDIQTKNGSGTNPMLTIVTGNRIFIGSSCYYFWATMY</sequence>
<keyword evidence="2" id="KW-1185">Reference proteome</keyword>
<dbReference type="Proteomes" id="UP000215914">
    <property type="component" value="Chromosome 1"/>
</dbReference>
<dbReference type="InParanoid" id="A0A251VRF0"/>
<organism evidence="1 2">
    <name type="scientific">Helianthus annuus</name>
    <name type="common">Common sunflower</name>
    <dbReference type="NCBI Taxonomy" id="4232"/>
    <lineage>
        <taxon>Eukaryota</taxon>
        <taxon>Viridiplantae</taxon>
        <taxon>Streptophyta</taxon>
        <taxon>Embryophyta</taxon>
        <taxon>Tracheophyta</taxon>
        <taxon>Spermatophyta</taxon>
        <taxon>Magnoliopsida</taxon>
        <taxon>eudicotyledons</taxon>
        <taxon>Gunneridae</taxon>
        <taxon>Pentapetalae</taxon>
        <taxon>asterids</taxon>
        <taxon>campanulids</taxon>
        <taxon>Asterales</taxon>
        <taxon>Asteraceae</taxon>
        <taxon>Asteroideae</taxon>
        <taxon>Heliantheae alliance</taxon>
        <taxon>Heliantheae</taxon>
        <taxon>Helianthus</taxon>
    </lineage>
</organism>
<protein>
    <submittedName>
        <fullName evidence="1">Uncharacterized protein</fullName>
    </submittedName>
</protein>
<dbReference type="AlphaFoldDB" id="A0A251VRF0"/>
<name>A0A251VRF0_HELAN</name>
<gene>
    <name evidence="1" type="ORF">HannXRQ_Chr01g0020911</name>
</gene>
<dbReference type="EMBL" id="CM007890">
    <property type="protein sequence ID" value="OTG37632.1"/>
    <property type="molecule type" value="Genomic_DNA"/>
</dbReference>
<accession>A0A251VRF0</accession>
<evidence type="ECO:0000313" key="2">
    <source>
        <dbReference type="Proteomes" id="UP000215914"/>
    </source>
</evidence>
<evidence type="ECO:0000313" key="1">
    <source>
        <dbReference type="EMBL" id="OTG37632.1"/>
    </source>
</evidence>